<keyword evidence="1" id="KW-0472">Membrane</keyword>
<keyword evidence="1" id="KW-0812">Transmembrane</keyword>
<protein>
    <submittedName>
        <fullName evidence="2">Uncharacterized protein</fullName>
    </submittedName>
</protein>
<dbReference type="Proteomes" id="UP000298663">
    <property type="component" value="Unassembled WGS sequence"/>
</dbReference>
<feature type="transmembrane region" description="Helical" evidence="1">
    <location>
        <begin position="77"/>
        <end position="99"/>
    </location>
</feature>
<organism evidence="2 3">
    <name type="scientific">Steinernema carpocapsae</name>
    <name type="common">Entomopathogenic nematode</name>
    <dbReference type="NCBI Taxonomy" id="34508"/>
    <lineage>
        <taxon>Eukaryota</taxon>
        <taxon>Metazoa</taxon>
        <taxon>Ecdysozoa</taxon>
        <taxon>Nematoda</taxon>
        <taxon>Chromadorea</taxon>
        <taxon>Rhabditida</taxon>
        <taxon>Tylenchina</taxon>
        <taxon>Panagrolaimomorpha</taxon>
        <taxon>Strongyloidoidea</taxon>
        <taxon>Steinernematidae</taxon>
        <taxon>Steinernema</taxon>
    </lineage>
</organism>
<keyword evidence="1" id="KW-1133">Transmembrane helix</keyword>
<dbReference type="EMBL" id="AZBU02000001">
    <property type="protein sequence ID" value="TMS33206.1"/>
    <property type="molecule type" value="Genomic_DNA"/>
</dbReference>
<gene>
    <name evidence="2" type="ORF">L596_000973</name>
</gene>
<proteinExistence type="predicted"/>
<name>A0A4U8UK89_STECR</name>
<accession>A0A4U8UK89</accession>
<evidence type="ECO:0000256" key="1">
    <source>
        <dbReference type="SAM" id="Phobius"/>
    </source>
</evidence>
<sequence>MLPLAAFSQRSWLPLHHQEAPRQKQPTTPKVCEALHPVTTLRPQPKRPPTTTTSAALREDSRRILQLQDRQRPLARIGFLFAAAAPIWRCCCAVVHIILCVF</sequence>
<evidence type="ECO:0000313" key="2">
    <source>
        <dbReference type="EMBL" id="TMS33206.1"/>
    </source>
</evidence>
<dbReference type="AlphaFoldDB" id="A0A4U8UK89"/>
<comment type="caution">
    <text evidence="2">The sequence shown here is derived from an EMBL/GenBank/DDBJ whole genome shotgun (WGS) entry which is preliminary data.</text>
</comment>
<reference evidence="2 3" key="1">
    <citation type="journal article" date="2015" name="Genome Biol.">
        <title>Comparative genomics of Steinernema reveals deeply conserved gene regulatory networks.</title>
        <authorList>
            <person name="Dillman A.R."/>
            <person name="Macchietto M."/>
            <person name="Porter C.F."/>
            <person name="Rogers A."/>
            <person name="Williams B."/>
            <person name="Antoshechkin I."/>
            <person name="Lee M.M."/>
            <person name="Goodwin Z."/>
            <person name="Lu X."/>
            <person name="Lewis E.E."/>
            <person name="Goodrich-Blair H."/>
            <person name="Stock S.P."/>
            <person name="Adams B.J."/>
            <person name="Sternberg P.W."/>
            <person name="Mortazavi A."/>
        </authorList>
    </citation>
    <scope>NUCLEOTIDE SEQUENCE [LARGE SCALE GENOMIC DNA]</scope>
    <source>
        <strain evidence="2 3">ALL</strain>
    </source>
</reference>
<reference evidence="2 3" key="2">
    <citation type="journal article" date="2019" name="G3 (Bethesda)">
        <title>Hybrid Assembly of the Genome of the Entomopathogenic Nematode Steinernema carpocapsae Identifies the X-Chromosome.</title>
        <authorList>
            <person name="Serra L."/>
            <person name="Macchietto M."/>
            <person name="Macias-Munoz A."/>
            <person name="McGill C.J."/>
            <person name="Rodriguez I.M."/>
            <person name="Rodriguez B."/>
            <person name="Murad R."/>
            <person name="Mortazavi A."/>
        </authorList>
    </citation>
    <scope>NUCLEOTIDE SEQUENCE [LARGE SCALE GENOMIC DNA]</scope>
    <source>
        <strain evidence="2 3">ALL</strain>
    </source>
</reference>
<keyword evidence="3" id="KW-1185">Reference proteome</keyword>
<evidence type="ECO:0000313" key="3">
    <source>
        <dbReference type="Proteomes" id="UP000298663"/>
    </source>
</evidence>